<dbReference type="PANTHER" id="PTHR31549:SF277">
    <property type="entry name" value="OS08G0167400 PROTEIN"/>
    <property type="match status" value="1"/>
</dbReference>
<evidence type="ECO:0000313" key="3">
    <source>
        <dbReference type="EMBL" id="KAJ8755351.1"/>
    </source>
</evidence>
<evidence type="ECO:0000256" key="1">
    <source>
        <dbReference type="SAM" id="MobiDB-lite"/>
    </source>
</evidence>
<evidence type="ECO:0000256" key="2">
    <source>
        <dbReference type="SAM" id="Phobius"/>
    </source>
</evidence>
<dbReference type="EMBL" id="JAIWQS010000009">
    <property type="protein sequence ID" value="KAJ8755351.1"/>
    <property type="molecule type" value="Genomic_DNA"/>
</dbReference>
<name>A0AAV8SSU7_9ROSI</name>
<dbReference type="Proteomes" id="UP001159364">
    <property type="component" value="Linkage Group LG09"/>
</dbReference>
<protein>
    <submittedName>
        <fullName evidence="3">Uncharacterized protein</fullName>
    </submittedName>
</protein>
<feature type="region of interest" description="Disordered" evidence="1">
    <location>
        <begin position="250"/>
        <end position="272"/>
    </location>
</feature>
<sequence length="560" mass="64010">MSSNSLPSFDEHRWLISVQQTLEEELENDHDFPVSIFNVPKTLRACDPDSYTPQLVAIGPYHYWRPELYEMERYKIAAAKRTQKQLQTLQFQHVIDHLIKLEPKIRASYHKLLNFSDETLGWMVAIDACFLLEFLQMYAIKEGVVTVTRVPSGMSHLVDCAGRKSAHDSILKDMVMLENQIPLSVLRKMLELQFSSLEIADDRLHLMLVGFCQELSPFKRTQNVPKIRVSQCAHLLDYLYDTIAPKLESSTDIPEAVGPPGDETDQRKESSFGNSSYVKDLFSEIWKLLSKLENGPIRRLNAVLCSRPVKVLLKLPWKILSNLPVFSILKQPVQDIFFSQDKEKVKPENESSNKEIHKPPLVEEIMIPSVTELSKSGVIFSPTTGNILSITFDPKTRTFYLPTVSLDVNTEVVLRNLVAYEASIASGPLVFTRYTELMNGIIDTVEDVKLLREKGIIMNHMKSDKEVANLWNSMSKSIRLTRVPFLDKVIEDVNKHYNGRWKVKIGRFLKDYVLGSWQFLTLIAAICLLLLMGLKAFCSVYTCSRIFKIDNTNSTTPFIT</sequence>
<comment type="caution">
    <text evidence="3">The sequence shown here is derived from an EMBL/GenBank/DDBJ whole genome shotgun (WGS) entry which is preliminary data.</text>
</comment>
<proteinExistence type="predicted"/>
<keyword evidence="2" id="KW-0472">Membrane</keyword>
<keyword evidence="2" id="KW-1133">Transmembrane helix</keyword>
<accession>A0AAV8SSU7</accession>
<reference evidence="3 4" key="1">
    <citation type="submission" date="2021-09" db="EMBL/GenBank/DDBJ databases">
        <title>Genomic insights and catalytic innovation underlie evolution of tropane alkaloids biosynthesis.</title>
        <authorList>
            <person name="Wang Y.-J."/>
            <person name="Tian T."/>
            <person name="Huang J.-P."/>
            <person name="Huang S.-X."/>
        </authorList>
    </citation>
    <scope>NUCLEOTIDE SEQUENCE [LARGE SCALE GENOMIC DNA]</scope>
    <source>
        <strain evidence="3">KIB-2018</strain>
        <tissue evidence="3">Leaf</tissue>
    </source>
</reference>
<gene>
    <name evidence="3" type="ORF">K2173_019149</name>
</gene>
<dbReference type="Pfam" id="PF03140">
    <property type="entry name" value="DUF247"/>
    <property type="match status" value="1"/>
</dbReference>
<keyword evidence="2" id="KW-0812">Transmembrane</keyword>
<dbReference type="InterPro" id="IPR004158">
    <property type="entry name" value="DUF247_pln"/>
</dbReference>
<dbReference type="AlphaFoldDB" id="A0AAV8SSU7"/>
<feature type="transmembrane region" description="Helical" evidence="2">
    <location>
        <begin position="517"/>
        <end position="538"/>
    </location>
</feature>
<evidence type="ECO:0000313" key="4">
    <source>
        <dbReference type="Proteomes" id="UP001159364"/>
    </source>
</evidence>
<dbReference type="PANTHER" id="PTHR31549">
    <property type="entry name" value="PROTEIN, PUTATIVE (DUF247)-RELATED-RELATED"/>
    <property type="match status" value="1"/>
</dbReference>
<organism evidence="3 4">
    <name type="scientific">Erythroxylum novogranatense</name>
    <dbReference type="NCBI Taxonomy" id="1862640"/>
    <lineage>
        <taxon>Eukaryota</taxon>
        <taxon>Viridiplantae</taxon>
        <taxon>Streptophyta</taxon>
        <taxon>Embryophyta</taxon>
        <taxon>Tracheophyta</taxon>
        <taxon>Spermatophyta</taxon>
        <taxon>Magnoliopsida</taxon>
        <taxon>eudicotyledons</taxon>
        <taxon>Gunneridae</taxon>
        <taxon>Pentapetalae</taxon>
        <taxon>rosids</taxon>
        <taxon>fabids</taxon>
        <taxon>Malpighiales</taxon>
        <taxon>Erythroxylaceae</taxon>
        <taxon>Erythroxylum</taxon>
    </lineage>
</organism>
<keyword evidence="4" id="KW-1185">Reference proteome</keyword>